<dbReference type="Gene3D" id="2.60.120.920">
    <property type="match status" value="1"/>
</dbReference>
<reference evidence="2" key="1">
    <citation type="submission" date="2021-01" db="EMBL/GenBank/DDBJ databases">
        <authorList>
            <person name="Corre E."/>
            <person name="Pelletier E."/>
            <person name="Niang G."/>
            <person name="Scheremetjew M."/>
            <person name="Finn R."/>
            <person name="Kale V."/>
            <person name="Holt S."/>
            <person name="Cochrane G."/>
            <person name="Meng A."/>
            <person name="Brown T."/>
            <person name="Cohen L."/>
        </authorList>
    </citation>
    <scope>NUCLEOTIDE SEQUENCE</scope>
    <source>
        <strain evidence="2">CCAP979/52</strain>
    </source>
</reference>
<sequence>MLCLQGAGFVTFNASLPSAVTITALENEQLLQVTFKYGCWLRSFFNCPCNRKAYFEMVIVRVGEGSQLGFAAEFWSSLTLGDEFSWGVQGHSWKDEDIIGMACDLEHGLMFVSVNGKYENKRGIKFENLRENLFPVFTSRSAVVKFNFGGVKFKHCPPGDDFYPILSLYREVAETA</sequence>
<dbReference type="CDD" id="cd11709">
    <property type="entry name" value="SPRY"/>
    <property type="match status" value="1"/>
</dbReference>
<dbReference type="EMBL" id="HBEZ01025181">
    <property type="protein sequence ID" value="CAD8636224.1"/>
    <property type="molecule type" value="Transcribed_RNA"/>
</dbReference>
<evidence type="ECO:0000313" key="2">
    <source>
        <dbReference type="EMBL" id="CAD8636224.1"/>
    </source>
</evidence>
<protein>
    <recommendedName>
        <fullName evidence="1">B30.2/SPRY domain-containing protein</fullName>
    </recommendedName>
</protein>
<feature type="domain" description="B30.2/SPRY" evidence="1">
    <location>
        <begin position="1"/>
        <end position="153"/>
    </location>
</feature>
<dbReference type="InterPro" id="IPR013320">
    <property type="entry name" value="ConA-like_dom_sf"/>
</dbReference>
<dbReference type="AlphaFoldDB" id="A0A7S0QKW9"/>
<accession>A0A7S0QKW9</accession>
<proteinExistence type="predicted"/>
<dbReference type="Pfam" id="PF00622">
    <property type="entry name" value="SPRY"/>
    <property type="match status" value="1"/>
</dbReference>
<dbReference type="PROSITE" id="PS50188">
    <property type="entry name" value="B302_SPRY"/>
    <property type="match status" value="1"/>
</dbReference>
<dbReference type="SUPFAM" id="SSF49899">
    <property type="entry name" value="Concanavalin A-like lectins/glucanases"/>
    <property type="match status" value="1"/>
</dbReference>
<evidence type="ECO:0000259" key="1">
    <source>
        <dbReference type="PROSITE" id="PS50188"/>
    </source>
</evidence>
<organism evidence="2">
    <name type="scientific">Cryptomonas curvata</name>
    <dbReference type="NCBI Taxonomy" id="233186"/>
    <lineage>
        <taxon>Eukaryota</taxon>
        <taxon>Cryptophyceae</taxon>
        <taxon>Cryptomonadales</taxon>
        <taxon>Cryptomonadaceae</taxon>
        <taxon>Cryptomonas</taxon>
    </lineage>
</organism>
<dbReference type="InterPro" id="IPR003877">
    <property type="entry name" value="SPRY_dom"/>
</dbReference>
<gene>
    <name evidence="2" type="ORF">CCUR1050_LOCUS13906</name>
</gene>
<dbReference type="InterPro" id="IPR043136">
    <property type="entry name" value="B30.2/SPRY_sf"/>
</dbReference>
<name>A0A7S0QKW9_9CRYP</name>
<dbReference type="InterPro" id="IPR001870">
    <property type="entry name" value="B30.2/SPRY"/>
</dbReference>